<dbReference type="Proteomes" id="UP000464053">
    <property type="component" value="Chromosome"/>
</dbReference>
<accession>A0A6P1PZ40</accession>
<keyword evidence="2" id="KW-1185">Reference proteome</keyword>
<dbReference type="EMBL" id="CP028271">
    <property type="protein sequence ID" value="QHM71643.1"/>
    <property type="molecule type" value="Genomic_DNA"/>
</dbReference>
<dbReference type="AlphaFoldDB" id="A0A6P1PZ40"/>
<protein>
    <recommendedName>
        <fullName evidence="3">Host nuclease inhibitor protein</fullName>
    </recommendedName>
</protein>
<organism evidence="1 2">
    <name type="scientific">Mixta intestinalis</name>
    <dbReference type="NCBI Taxonomy" id="1615494"/>
    <lineage>
        <taxon>Bacteria</taxon>
        <taxon>Pseudomonadati</taxon>
        <taxon>Pseudomonadota</taxon>
        <taxon>Gammaproteobacteria</taxon>
        <taxon>Enterobacterales</taxon>
        <taxon>Erwiniaceae</taxon>
        <taxon>Mixta</taxon>
    </lineage>
</organism>
<reference evidence="1 2" key="1">
    <citation type="submission" date="2018-03" db="EMBL/GenBank/DDBJ databases">
        <title>Pantoea intestinalis SRCM103226 isolated form the mealworm.</title>
        <authorList>
            <person name="Jeong D.-Y."/>
            <person name="Kim J.W."/>
        </authorList>
    </citation>
    <scope>NUCLEOTIDE SEQUENCE [LARGE SCALE GENOMIC DNA]</scope>
    <source>
        <strain evidence="1 2">SRCM103226</strain>
    </source>
</reference>
<dbReference type="OrthoDB" id="6431873at2"/>
<evidence type="ECO:0000313" key="2">
    <source>
        <dbReference type="Proteomes" id="UP000464053"/>
    </source>
</evidence>
<proteinExistence type="predicted"/>
<name>A0A6P1PZ40_9GAMM</name>
<evidence type="ECO:0008006" key="3">
    <source>
        <dbReference type="Google" id="ProtNLM"/>
    </source>
</evidence>
<evidence type="ECO:0000313" key="1">
    <source>
        <dbReference type="EMBL" id="QHM71643.1"/>
    </source>
</evidence>
<dbReference type="KEGG" id="mint:C7M51_01934"/>
<gene>
    <name evidence="1" type="ORF">C7M51_01934</name>
</gene>
<sequence>MKIVAYAWASGLIEFGKSCPDGALPVLVGDNKEVRSAVSVLARHSRTNDDLLVPGVPEAADQNEAVKALSRFAKRLREF</sequence>
<dbReference type="RefSeq" id="WP_160621598.1">
    <property type="nucleotide sequence ID" value="NZ_CP028271.1"/>
</dbReference>